<dbReference type="PROSITE" id="PS50890">
    <property type="entry name" value="PUA"/>
    <property type="match status" value="1"/>
</dbReference>
<keyword evidence="4 8" id="KW-0808">Transferase</keyword>
<dbReference type="EMBL" id="JRYO01000256">
    <property type="protein sequence ID" value="KHE90539.1"/>
    <property type="molecule type" value="Genomic_DNA"/>
</dbReference>
<dbReference type="NCBIfam" id="TIGR01027">
    <property type="entry name" value="proB"/>
    <property type="match status" value="1"/>
</dbReference>
<dbReference type="UniPathway" id="UPA00098">
    <property type="reaction ID" value="UER00359"/>
</dbReference>
<dbReference type="CDD" id="cd21157">
    <property type="entry name" value="PUA_G5K"/>
    <property type="match status" value="1"/>
</dbReference>
<evidence type="ECO:0000256" key="4">
    <source>
        <dbReference type="ARBA" id="ARBA00022679"/>
    </source>
</evidence>
<dbReference type="HAMAP" id="MF_00456">
    <property type="entry name" value="ProB"/>
    <property type="match status" value="1"/>
</dbReference>
<keyword evidence="5 8" id="KW-0547">Nucleotide-binding</keyword>
<comment type="subcellular location">
    <subcellularLocation>
        <location evidence="8">Cytoplasm</location>
    </subcellularLocation>
</comment>
<comment type="caution">
    <text evidence="8">Lacks conserved residue(s) required for the propagation of feature annotation.</text>
</comment>
<comment type="caution">
    <text evidence="10">The sequence shown here is derived from an EMBL/GenBank/DDBJ whole genome shotgun (WGS) entry which is preliminary data.</text>
</comment>
<evidence type="ECO:0000256" key="8">
    <source>
        <dbReference type="HAMAP-Rule" id="MF_00456"/>
    </source>
</evidence>
<comment type="catalytic activity">
    <reaction evidence="8">
        <text>L-glutamate + ATP = L-glutamyl 5-phosphate + ADP</text>
        <dbReference type="Rhea" id="RHEA:14877"/>
        <dbReference type="ChEBI" id="CHEBI:29985"/>
        <dbReference type="ChEBI" id="CHEBI:30616"/>
        <dbReference type="ChEBI" id="CHEBI:58274"/>
        <dbReference type="ChEBI" id="CHEBI:456216"/>
        <dbReference type="EC" id="2.7.2.11"/>
    </reaction>
</comment>
<dbReference type="InterPro" id="IPR002478">
    <property type="entry name" value="PUA"/>
</dbReference>
<evidence type="ECO:0000259" key="9">
    <source>
        <dbReference type="SMART" id="SM00359"/>
    </source>
</evidence>
<dbReference type="GO" id="GO:0004349">
    <property type="term" value="F:glutamate 5-kinase activity"/>
    <property type="evidence" value="ECO:0007669"/>
    <property type="project" value="UniProtKB-UniRule"/>
</dbReference>
<feature type="binding site" evidence="8">
    <location>
        <position position="17"/>
    </location>
    <ligand>
        <name>ATP</name>
        <dbReference type="ChEBI" id="CHEBI:30616"/>
    </ligand>
</feature>
<evidence type="ECO:0000256" key="7">
    <source>
        <dbReference type="ARBA" id="ARBA00022840"/>
    </source>
</evidence>
<dbReference type="InterPro" id="IPR019797">
    <property type="entry name" value="Glutamate_5-kinase_CS"/>
</dbReference>
<dbReference type="SMART" id="SM00359">
    <property type="entry name" value="PUA"/>
    <property type="match status" value="1"/>
</dbReference>
<evidence type="ECO:0000313" key="11">
    <source>
        <dbReference type="Proteomes" id="UP000030652"/>
    </source>
</evidence>
<dbReference type="Gene3D" id="2.30.130.10">
    <property type="entry name" value="PUA domain"/>
    <property type="match status" value="1"/>
</dbReference>
<dbReference type="InterPro" id="IPR015947">
    <property type="entry name" value="PUA-like_sf"/>
</dbReference>
<dbReference type="InterPro" id="IPR041739">
    <property type="entry name" value="G5K_ProB"/>
</dbReference>
<dbReference type="PANTHER" id="PTHR43654:SF1">
    <property type="entry name" value="ISOPENTENYL PHOSPHATE KINASE"/>
    <property type="match status" value="1"/>
</dbReference>
<feature type="binding site" evidence="8">
    <location>
        <position position="156"/>
    </location>
    <ligand>
        <name>substrate</name>
    </ligand>
</feature>
<dbReference type="InterPro" id="IPR036393">
    <property type="entry name" value="AceGlu_kinase-like_sf"/>
</dbReference>
<keyword evidence="6 8" id="KW-0418">Kinase</keyword>
<dbReference type="Gene3D" id="3.40.1160.10">
    <property type="entry name" value="Acetylglutamate kinase-like"/>
    <property type="match status" value="1"/>
</dbReference>
<reference evidence="10 11" key="1">
    <citation type="submission" date="2014-10" db="EMBL/GenBank/DDBJ databases">
        <title>Draft genome of anammox bacterium scalindua brodae, obtained using differential coverage binning of sequence data from two enrichment reactors.</title>
        <authorList>
            <person name="Speth D.R."/>
            <person name="Russ L."/>
            <person name="Kartal B."/>
            <person name="Op den Camp H.J."/>
            <person name="Dutilh B.E."/>
            <person name="Jetten M.S."/>
        </authorList>
    </citation>
    <scope>NUCLEOTIDE SEQUENCE [LARGE SCALE GENOMIC DNA]</scope>
    <source>
        <strain evidence="10">RU1</strain>
    </source>
</reference>
<dbReference type="PRINTS" id="PR00474">
    <property type="entry name" value="GLU5KINASE"/>
</dbReference>
<evidence type="ECO:0000256" key="6">
    <source>
        <dbReference type="ARBA" id="ARBA00022777"/>
    </source>
</evidence>
<dbReference type="PANTHER" id="PTHR43654">
    <property type="entry name" value="GLUTAMATE 5-KINASE"/>
    <property type="match status" value="1"/>
</dbReference>
<dbReference type="InterPro" id="IPR011529">
    <property type="entry name" value="Glu_5kinase"/>
</dbReference>
<dbReference type="PATRIC" id="fig|237368.3.peg.4000"/>
<dbReference type="AlphaFoldDB" id="A0A0B0ECX5"/>
<dbReference type="InterPro" id="IPR001048">
    <property type="entry name" value="Asp/Glu/Uridylate_kinase"/>
</dbReference>
<dbReference type="InterPro" id="IPR036974">
    <property type="entry name" value="PUA_sf"/>
</dbReference>
<keyword evidence="7 8" id="KW-0067">ATP-binding</keyword>
<dbReference type="SUPFAM" id="SSF53633">
    <property type="entry name" value="Carbamate kinase-like"/>
    <property type="match status" value="1"/>
</dbReference>
<comment type="pathway">
    <text evidence="8">Amino-acid biosynthesis; L-proline biosynthesis; L-glutamate 5-semialdehyde from L-glutamate: step 1/2.</text>
</comment>
<dbReference type="InterPro" id="IPR005715">
    <property type="entry name" value="Glu_5kinase/COase_Synthase"/>
</dbReference>
<proteinExistence type="inferred from homology"/>
<protein>
    <recommendedName>
        <fullName evidence="8">Glutamate 5-kinase</fullName>
        <ecNumber evidence="8">2.7.2.11</ecNumber>
    </recommendedName>
    <alternativeName>
        <fullName evidence="8">Gamma-glutamyl kinase</fullName>
        <shortName evidence="8">GK</shortName>
    </alternativeName>
</protein>
<keyword evidence="1 8" id="KW-0963">Cytoplasm</keyword>
<evidence type="ECO:0000256" key="3">
    <source>
        <dbReference type="ARBA" id="ARBA00022650"/>
    </source>
</evidence>
<dbReference type="Proteomes" id="UP000030652">
    <property type="component" value="Unassembled WGS sequence"/>
</dbReference>
<name>A0A0B0ECX5_9BACT</name>
<dbReference type="FunFam" id="2.30.130.10:FF:000007">
    <property type="entry name" value="Glutamate 5-kinase"/>
    <property type="match status" value="1"/>
</dbReference>
<feature type="binding site" evidence="8">
    <location>
        <position position="144"/>
    </location>
    <ligand>
        <name>substrate</name>
    </ligand>
</feature>
<sequence>MNIREEILSNVRKIVIKIGTRVLTNDDGLLDKNRIMELSEQVFKLRLRGFSVVIVSSGSIGAGISALGLQKRPSILPELQAAAAIGQGKLIEVYNECFKKHGYHAAQLLLTRQDFEDRQRYLNACNTLHALLRFKAIPIINENDTISVEEITFGDNDILSALVTNLLRADLLILLSSVDGLCTTPPTPGKSCRVLSVVDSISDDIKKLAFKQKTKEGVGGMQSKLEAANIATGSGEAVIIANGMQSEILSKIMNYDNVGTLFVPYNKKITSRKRWIGFTVKPKGKIYIDEGALGALQKRGKSLLPSGVIKIDGKFVKGDVVSIVEVGGNREIARGLINYSGDEVRMVKGLRTSLIKKTLGHKPYDEIIHRDNIVLL</sequence>
<dbReference type="PROSITE" id="PS00902">
    <property type="entry name" value="GLUTAMATE_5_KINASE"/>
    <property type="match status" value="1"/>
</dbReference>
<comment type="function">
    <text evidence="8">Catalyzes the transfer of a phosphate group to glutamate to form L-glutamate 5-phosphate.</text>
</comment>
<dbReference type="PIRSF" id="PIRSF000729">
    <property type="entry name" value="GK"/>
    <property type="match status" value="1"/>
</dbReference>
<keyword evidence="2 8" id="KW-0028">Amino-acid biosynthesis</keyword>
<organism evidence="10 11">
    <name type="scientific">Candidatus Scalindua brodae</name>
    <dbReference type="NCBI Taxonomy" id="237368"/>
    <lineage>
        <taxon>Bacteria</taxon>
        <taxon>Pseudomonadati</taxon>
        <taxon>Planctomycetota</taxon>
        <taxon>Candidatus Brocadiia</taxon>
        <taxon>Candidatus Brocadiales</taxon>
        <taxon>Candidatus Scalinduaceae</taxon>
        <taxon>Candidatus Scalindua</taxon>
    </lineage>
</organism>
<evidence type="ECO:0000313" key="10">
    <source>
        <dbReference type="EMBL" id="KHE90539.1"/>
    </source>
</evidence>
<evidence type="ECO:0000256" key="2">
    <source>
        <dbReference type="ARBA" id="ARBA00022605"/>
    </source>
</evidence>
<dbReference type="GO" id="GO:0005829">
    <property type="term" value="C:cytosol"/>
    <property type="evidence" value="ECO:0007669"/>
    <property type="project" value="TreeGrafter"/>
</dbReference>
<feature type="binding site" evidence="8">
    <location>
        <position position="57"/>
    </location>
    <ligand>
        <name>substrate</name>
    </ligand>
</feature>
<dbReference type="Pfam" id="PF00696">
    <property type="entry name" value="AA_kinase"/>
    <property type="match status" value="1"/>
</dbReference>
<dbReference type="GO" id="GO:0055129">
    <property type="term" value="P:L-proline biosynthetic process"/>
    <property type="evidence" value="ECO:0007669"/>
    <property type="project" value="UniProtKB-UniRule"/>
</dbReference>
<dbReference type="eggNOG" id="COG0263">
    <property type="taxonomic scope" value="Bacteria"/>
</dbReference>
<accession>A0A0B0ECX5</accession>
<evidence type="ECO:0000256" key="1">
    <source>
        <dbReference type="ARBA" id="ARBA00022490"/>
    </source>
</evidence>
<gene>
    <name evidence="8" type="primary">proB</name>
    <name evidence="10" type="ORF">SCABRO_03710</name>
</gene>
<keyword evidence="3 8" id="KW-0641">Proline biosynthesis</keyword>
<dbReference type="SUPFAM" id="SSF88697">
    <property type="entry name" value="PUA domain-like"/>
    <property type="match status" value="1"/>
</dbReference>
<dbReference type="Pfam" id="PF01472">
    <property type="entry name" value="PUA"/>
    <property type="match status" value="1"/>
</dbReference>
<dbReference type="CDD" id="cd04242">
    <property type="entry name" value="AAK_G5K_ProB"/>
    <property type="match status" value="1"/>
</dbReference>
<dbReference type="EC" id="2.7.2.11" evidence="8"/>
<dbReference type="GO" id="GO:0005524">
    <property type="term" value="F:ATP binding"/>
    <property type="evidence" value="ECO:0007669"/>
    <property type="project" value="UniProtKB-KW"/>
</dbReference>
<dbReference type="FunFam" id="3.40.1160.10:FF:000018">
    <property type="entry name" value="Glutamate 5-kinase"/>
    <property type="match status" value="1"/>
</dbReference>
<dbReference type="InterPro" id="IPR001057">
    <property type="entry name" value="Glu/AcGlu_kinase"/>
</dbReference>
<dbReference type="GO" id="GO:0003723">
    <property type="term" value="F:RNA binding"/>
    <property type="evidence" value="ECO:0007669"/>
    <property type="project" value="InterPro"/>
</dbReference>
<evidence type="ECO:0000256" key="5">
    <source>
        <dbReference type="ARBA" id="ARBA00022741"/>
    </source>
</evidence>
<comment type="similarity">
    <text evidence="8">Belongs to the glutamate 5-kinase family.</text>
</comment>
<feature type="domain" description="PUA" evidence="9">
    <location>
        <begin position="284"/>
        <end position="368"/>
    </location>
</feature>